<dbReference type="InterPro" id="IPR025164">
    <property type="entry name" value="Toastrack_DUF4097"/>
</dbReference>
<dbReference type="AlphaFoldDB" id="F3ZWM1"/>
<keyword evidence="3" id="KW-1185">Reference proteome</keyword>
<dbReference type="PROSITE" id="PS51257">
    <property type="entry name" value="PROKAR_LIPOPROTEIN"/>
    <property type="match status" value="1"/>
</dbReference>
<dbReference type="Pfam" id="PF13349">
    <property type="entry name" value="DUF4097"/>
    <property type="match status" value="1"/>
</dbReference>
<reference evidence="3" key="1">
    <citation type="submission" date="2010-11" db="EMBL/GenBank/DDBJ databases">
        <title>The complete genome of Mahella australiensis DSM 15567.</title>
        <authorList>
            <consortium name="US DOE Joint Genome Institute (JGI-PGF)"/>
            <person name="Lucas S."/>
            <person name="Copeland A."/>
            <person name="Lapidus A."/>
            <person name="Bruce D."/>
            <person name="Goodwin L."/>
            <person name="Pitluck S."/>
            <person name="Kyrpides N."/>
            <person name="Mavromatis K."/>
            <person name="Pagani I."/>
            <person name="Ivanova N."/>
            <person name="Teshima H."/>
            <person name="Brettin T."/>
            <person name="Detter J.C."/>
            <person name="Han C."/>
            <person name="Tapia R."/>
            <person name="Land M."/>
            <person name="Hauser L."/>
            <person name="Markowitz V."/>
            <person name="Cheng J.-F."/>
            <person name="Hugenholtz P."/>
            <person name="Woyke T."/>
            <person name="Wu D."/>
            <person name="Spring S."/>
            <person name="Pukall R."/>
            <person name="Steenblock K."/>
            <person name="Schneider S."/>
            <person name="Klenk H.-P."/>
            <person name="Eisen J.A."/>
        </authorList>
    </citation>
    <scope>NUCLEOTIDE SEQUENCE [LARGE SCALE GENOMIC DNA]</scope>
    <source>
        <strain evidence="3">DSM 15567 / CIP 107919 / 50-1 BON</strain>
    </source>
</reference>
<name>F3ZWM1_MAHA5</name>
<dbReference type="eggNOG" id="COG3595">
    <property type="taxonomic scope" value="Bacteria"/>
</dbReference>
<protein>
    <recommendedName>
        <fullName evidence="1">DUF4097 domain-containing protein</fullName>
    </recommendedName>
</protein>
<dbReference type="EMBL" id="CP002360">
    <property type="protein sequence ID" value="AEE96464.1"/>
    <property type="molecule type" value="Genomic_DNA"/>
</dbReference>
<dbReference type="RefSeq" id="WP_013780894.1">
    <property type="nucleotide sequence ID" value="NC_015520.1"/>
</dbReference>
<feature type="domain" description="DUF4097" evidence="1">
    <location>
        <begin position="163"/>
        <end position="294"/>
    </location>
</feature>
<proteinExistence type="predicted"/>
<gene>
    <name evidence="2" type="ordered locus">Mahau_1270</name>
</gene>
<dbReference type="KEGG" id="mas:Mahau_1270"/>
<reference evidence="2 3" key="2">
    <citation type="journal article" date="2011" name="Stand. Genomic Sci.">
        <title>Complete genome sequence of Mahella australiensis type strain (50-1 BON).</title>
        <authorList>
            <person name="Sikorski J."/>
            <person name="Teshima H."/>
            <person name="Nolan M."/>
            <person name="Lucas S."/>
            <person name="Hammon N."/>
            <person name="Deshpande S."/>
            <person name="Cheng J.F."/>
            <person name="Pitluck S."/>
            <person name="Liolios K."/>
            <person name="Pagani I."/>
            <person name="Ivanova N."/>
            <person name="Huntemann M."/>
            <person name="Mavromatis K."/>
            <person name="Ovchinikova G."/>
            <person name="Pati A."/>
            <person name="Tapia R."/>
            <person name="Han C."/>
            <person name="Goodwin L."/>
            <person name="Chen A."/>
            <person name="Palaniappan K."/>
            <person name="Land M."/>
            <person name="Hauser L."/>
            <person name="Ngatchou-Djao O.D."/>
            <person name="Rohde M."/>
            <person name="Pukall R."/>
            <person name="Spring S."/>
            <person name="Abt B."/>
            <person name="Goker M."/>
            <person name="Detter J.C."/>
            <person name="Woyke T."/>
            <person name="Bristow J."/>
            <person name="Markowitz V."/>
            <person name="Hugenholtz P."/>
            <person name="Eisen J.A."/>
            <person name="Kyrpides N.C."/>
            <person name="Klenk H.P."/>
            <person name="Lapidus A."/>
        </authorList>
    </citation>
    <scope>NUCLEOTIDE SEQUENCE [LARGE SCALE GENOMIC DNA]</scope>
    <source>
        <strain evidence="3">DSM 15567 / CIP 107919 / 50-1 BON</strain>
    </source>
</reference>
<organism evidence="2 3">
    <name type="scientific">Mahella australiensis (strain DSM 15567 / CIP 107919 / 50-1 BON)</name>
    <dbReference type="NCBI Taxonomy" id="697281"/>
    <lineage>
        <taxon>Bacteria</taxon>
        <taxon>Bacillati</taxon>
        <taxon>Bacillota</taxon>
        <taxon>Clostridia</taxon>
        <taxon>Thermoanaerobacterales</taxon>
        <taxon>Thermoanaerobacterales Family IV. Incertae Sedis</taxon>
        <taxon>Mahella</taxon>
    </lineage>
</organism>
<dbReference type="STRING" id="697281.Mahau_1270"/>
<evidence type="ECO:0000313" key="2">
    <source>
        <dbReference type="EMBL" id="AEE96464.1"/>
    </source>
</evidence>
<accession>F3ZWM1</accession>
<dbReference type="OrthoDB" id="1738279at2"/>
<sequence length="297" mass="31401">MKKMFAAMLAMILAMALLSGCGIYVRSNDGSINGNFSTGFEFNTGTPAYEEKGHKAFYVGKSGILSIEADNVELNVEGADVPQIQIDYAKQIFGKNIAQDEAQDIMDQMSVIIEQKGEEVHIKADTRKGMNSGINISNRLIVLDIKLPTDMRMTIDNGNGVIKIKDMAGDVDIDNGNALIDLTDVSGNVGIDTGNGAMRLASGNIGDLSVKSGNGLVELSLGKLTGNSYDITTGNGMVQLTVPQDIAADFEITTARGAVDSDFSLSKSNRTYTGSVNGGGPKIKISTGNGMVSVQKK</sequence>
<evidence type="ECO:0000313" key="3">
    <source>
        <dbReference type="Proteomes" id="UP000008457"/>
    </source>
</evidence>
<dbReference type="HOGENOM" id="CLU_932881_0_0_9"/>
<dbReference type="Proteomes" id="UP000008457">
    <property type="component" value="Chromosome"/>
</dbReference>
<evidence type="ECO:0000259" key="1">
    <source>
        <dbReference type="Pfam" id="PF13349"/>
    </source>
</evidence>